<dbReference type="RefSeq" id="WP_167969070.1">
    <property type="nucleotide sequence ID" value="NZ_JAAVJD010000051.1"/>
</dbReference>
<comment type="caution">
    <text evidence="2">The sequence shown here is derived from an EMBL/GenBank/DDBJ whole genome shotgun (WGS) entry which is preliminary data.</text>
</comment>
<sequence>MGGSLIGVGDIPSYSGDLAELERLIGTLSRSAAAVEADSADTHHTFQAFGGSYATDHTEELLATTRSVRRGGEDLGEDGRGLVRLLTRYVQEMQAIDQRMRGLRDDVAALWQQVGIYEPEPEHLAASEEYASQLRRLLEHAERTEGEVAVAVNALLPEPGGTPPPVGNRGAAALARQVADAAGPLLRGNPVQQAWVADVLDQHGDNQAFADALADALGVEGLMQLGSSISPALLPLVSKVERGIGTVLATTTRVPAKLQDAHPDDPEFQEWLRTAEGRRWQDILDQTTAYGHRELARTPDPAGDPRETYYGYERIINHLEATNQPASAQYLYLLTDDMITAEATDPQKWRHAAYGEPGEIRSVDLLDRQLGMIAHNNPHAATLVMTDHFDYLMLQGEDEDGARPGPEYPLTPSNPERHGLTDALVAATTGRTPDADQSLATDPPTQQQQDLAIEVFRYYEDRTHLLAPKGDHAYRASRIGMITAEHIAVVHTTLGDYSDIPNRPDQPRTNLPNTERLLYQLALDKDAFAAIEGASSAQTALAVEQAMDNENFEGSVDDFLYRAVAPGSTTAGIMAESRAASAYEGVMDEGSLSTRKKWSERFLNTISDTATKNLPFAGTATAKIFDEINAELYKGLEEDKARNAADKRAEVRYDSEVQNEAGAATAVEAALHNKYGDPLPDDVDAERYKDMARGHANSAYAIGRTKGASN</sequence>
<dbReference type="EMBL" id="JAAVJD010000051">
    <property type="protein sequence ID" value="NJQ05790.1"/>
    <property type="molecule type" value="Genomic_DNA"/>
</dbReference>
<evidence type="ECO:0000313" key="2">
    <source>
        <dbReference type="EMBL" id="NJQ05790.1"/>
    </source>
</evidence>
<keyword evidence="3" id="KW-1185">Reference proteome</keyword>
<dbReference type="Proteomes" id="UP000578686">
    <property type="component" value="Unassembled WGS sequence"/>
</dbReference>
<evidence type="ECO:0000313" key="3">
    <source>
        <dbReference type="Proteomes" id="UP000578686"/>
    </source>
</evidence>
<evidence type="ECO:0000256" key="1">
    <source>
        <dbReference type="SAM" id="MobiDB-lite"/>
    </source>
</evidence>
<feature type="region of interest" description="Disordered" evidence="1">
    <location>
        <begin position="397"/>
        <end position="418"/>
    </location>
</feature>
<protein>
    <submittedName>
        <fullName evidence="2">Uncharacterized protein</fullName>
    </submittedName>
</protein>
<dbReference type="AlphaFoldDB" id="A0A7X6HYU2"/>
<name>A0A7X6HYU2_9ACTN</name>
<reference evidence="2 3" key="1">
    <citation type="submission" date="2020-03" db="EMBL/GenBank/DDBJ databases">
        <title>Draft genome of Streptomyces sp. ventii, isolated from the Axial Seamount in the Pacific Ocean, and resequencing of the two type strains Streptomyces lonarensis strain NCL 716 and Streptomyces bohaiensis strain 11A07.</title>
        <authorList>
            <person name="Loughran R.M."/>
            <person name="Pfannmuller K.M."/>
            <person name="Wasson B.J."/>
            <person name="Deadmond M.C."/>
            <person name="Paddock B.E."/>
            <person name="Koyack M.J."/>
            <person name="Gallegos D.A."/>
            <person name="Mitchell E.A."/>
            <person name="Ushijima B."/>
            <person name="Saw J.H."/>
            <person name="Mcphail K.L."/>
            <person name="Videau P."/>
        </authorList>
    </citation>
    <scope>NUCLEOTIDE SEQUENCE [LARGE SCALE GENOMIC DNA]</scope>
    <source>
        <strain evidence="2 3">NCL716</strain>
    </source>
</reference>
<proteinExistence type="predicted"/>
<organism evidence="2 3">
    <name type="scientific">Streptomyces lonarensis</name>
    <dbReference type="NCBI Taxonomy" id="700599"/>
    <lineage>
        <taxon>Bacteria</taxon>
        <taxon>Bacillati</taxon>
        <taxon>Actinomycetota</taxon>
        <taxon>Actinomycetes</taxon>
        <taxon>Kitasatosporales</taxon>
        <taxon>Streptomycetaceae</taxon>
        <taxon>Streptomyces</taxon>
    </lineage>
</organism>
<gene>
    <name evidence="2" type="ORF">HCN56_09420</name>
</gene>
<accession>A0A7X6HYU2</accession>